<dbReference type="GO" id="GO:0003677">
    <property type="term" value="F:DNA binding"/>
    <property type="evidence" value="ECO:0007669"/>
    <property type="project" value="UniProtKB-KW"/>
</dbReference>
<organism evidence="1 2">
    <name type="scientific">Thioploca ingrica</name>
    <dbReference type="NCBI Taxonomy" id="40754"/>
    <lineage>
        <taxon>Bacteria</taxon>
        <taxon>Pseudomonadati</taxon>
        <taxon>Pseudomonadota</taxon>
        <taxon>Gammaproteobacteria</taxon>
        <taxon>Thiotrichales</taxon>
        <taxon>Thiotrichaceae</taxon>
        <taxon>Thioploca</taxon>
    </lineage>
</organism>
<dbReference type="AlphaFoldDB" id="A0A090BVV5"/>
<keyword evidence="1" id="KW-0238">DNA-binding</keyword>
<sequence>MKLQLQLDEQHSEKIQYLQRHLNINFDLLIQQGIDLLYEKQCQSSPVVKILQETGFIGCIAGESLLSENYKEVIDLEYKL</sequence>
<dbReference type="STRING" id="40754.THII_3219"/>
<dbReference type="HOGENOM" id="CLU_188368_0_1_6"/>
<protein>
    <submittedName>
        <fullName evidence="1">CopG-like domain-containing protein DNA-binding</fullName>
    </submittedName>
</protein>
<evidence type="ECO:0000313" key="1">
    <source>
        <dbReference type="EMBL" id="BAP57516.1"/>
    </source>
</evidence>
<dbReference type="Proteomes" id="UP000031623">
    <property type="component" value="Chromosome"/>
</dbReference>
<proteinExistence type="predicted"/>
<reference evidence="1 2" key="1">
    <citation type="journal article" date="2014" name="ISME J.">
        <title>Ecophysiology of Thioploca ingrica as revealed by the complete genome sequence supplemented with proteomic evidence.</title>
        <authorList>
            <person name="Kojima H."/>
            <person name="Ogura Y."/>
            <person name="Yamamoto N."/>
            <person name="Togashi T."/>
            <person name="Mori H."/>
            <person name="Watanabe T."/>
            <person name="Nemoto F."/>
            <person name="Kurokawa K."/>
            <person name="Hayashi T."/>
            <person name="Fukui M."/>
        </authorList>
    </citation>
    <scope>NUCLEOTIDE SEQUENCE [LARGE SCALE GENOMIC DNA]</scope>
</reference>
<dbReference type="EMBL" id="AP014633">
    <property type="protein sequence ID" value="BAP57516.1"/>
    <property type="molecule type" value="Genomic_DNA"/>
</dbReference>
<dbReference type="KEGG" id="tig:THII_3219"/>
<name>A0A090BVV5_9GAMM</name>
<gene>
    <name evidence="1" type="ORF">THII_3219</name>
</gene>
<accession>A0A090BVV5</accession>
<evidence type="ECO:0000313" key="2">
    <source>
        <dbReference type="Proteomes" id="UP000031623"/>
    </source>
</evidence>
<keyword evidence="2" id="KW-1185">Reference proteome</keyword>
<dbReference type="OrthoDB" id="573948at2"/>